<dbReference type="Proteomes" id="UP000601435">
    <property type="component" value="Unassembled WGS sequence"/>
</dbReference>
<dbReference type="AlphaFoldDB" id="A0A812YSW0"/>
<feature type="non-terminal residue" evidence="2">
    <location>
        <position position="1"/>
    </location>
</feature>
<gene>
    <name evidence="2" type="ORF">SNEC2469_LOCUS23374</name>
</gene>
<feature type="region of interest" description="Disordered" evidence="1">
    <location>
        <begin position="72"/>
        <end position="98"/>
    </location>
</feature>
<comment type="caution">
    <text evidence="2">The sequence shown here is derived from an EMBL/GenBank/DDBJ whole genome shotgun (WGS) entry which is preliminary data.</text>
</comment>
<dbReference type="EMBL" id="CAJNJA010043542">
    <property type="protein sequence ID" value="CAE7794489.1"/>
    <property type="molecule type" value="Genomic_DNA"/>
</dbReference>
<keyword evidence="3" id="KW-1185">Reference proteome</keyword>
<organism evidence="2 3">
    <name type="scientific">Symbiodinium necroappetens</name>
    <dbReference type="NCBI Taxonomy" id="1628268"/>
    <lineage>
        <taxon>Eukaryota</taxon>
        <taxon>Sar</taxon>
        <taxon>Alveolata</taxon>
        <taxon>Dinophyceae</taxon>
        <taxon>Suessiales</taxon>
        <taxon>Symbiodiniaceae</taxon>
        <taxon>Symbiodinium</taxon>
    </lineage>
</organism>
<evidence type="ECO:0000313" key="2">
    <source>
        <dbReference type="EMBL" id="CAE7794489.1"/>
    </source>
</evidence>
<name>A0A812YSW0_9DINO</name>
<evidence type="ECO:0000256" key="1">
    <source>
        <dbReference type="SAM" id="MobiDB-lite"/>
    </source>
</evidence>
<protein>
    <submittedName>
        <fullName evidence="2">Uncharacterized protein</fullName>
    </submittedName>
</protein>
<sequence>MDVLVSILLGSEEVQASLELRASIEVLLKTVVSSADVRQVLLRPCLEEASGQGPAAAAGSQLLSVLRAADRPKGSAPARGSDGSAFDWRPADADTWFA</sequence>
<accession>A0A812YSW0</accession>
<evidence type="ECO:0000313" key="3">
    <source>
        <dbReference type="Proteomes" id="UP000601435"/>
    </source>
</evidence>
<proteinExistence type="predicted"/>
<dbReference type="OrthoDB" id="452507at2759"/>
<reference evidence="2" key="1">
    <citation type="submission" date="2021-02" db="EMBL/GenBank/DDBJ databases">
        <authorList>
            <person name="Dougan E. K."/>
            <person name="Rhodes N."/>
            <person name="Thang M."/>
            <person name="Chan C."/>
        </authorList>
    </citation>
    <scope>NUCLEOTIDE SEQUENCE</scope>
</reference>